<sequence>MDVGGQKTLKISYRTGLRKGIRIEAKRAKVEANTAILQRQRELEQELDTHRKDTTKALNAIAIMCKQGKEQSAKDHKEVKSMLQALVKVIAPAASTLDDATPVAPEGNIATDTSAPVAPESSAPIAAEGDVRKDLATPSPVRSTSPNKEATPAASNTIVRSDTVALSDIAIPSVEESYSQPPRYVPDIMEQMAQQMFSNSTPYRNGYQTFGDNGMLPGGGASYPMTGMFPSGQFPQATWPQQAPAPSFQAGSMAVPLSSTEPSGLQYPRGNRVGEAPAQPKPSALEKQSEADTAPAKQARKRLPRCKVAKSMADDFNVVKRQGTTTIYTHKTESITLDARTFTIPYPEAKNQYLKIRREDMWVNAKGLKRFTTDAKIAEKIEDLVNNYATDYLGEAIAPANPLVYYIPWDAFLDIKARSGFGASDPKIDAALDIIKRSQDECDGE</sequence>
<feature type="region of interest" description="Disordered" evidence="1">
    <location>
        <begin position="232"/>
        <end position="304"/>
    </location>
</feature>
<dbReference type="Proteomes" id="UP001492380">
    <property type="component" value="Unassembled WGS sequence"/>
</dbReference>
<evidence type="ECO:0000313" key="3">
    <source>
        <dbReference type="Proteomes" id="UP001492380"/>
    </source>
</evidence>
<comment type="caution">
    <text evidence="2">The sequence shown here is derived from an EMBL/GenBank/DDBJ whole genome shotgun (WGS) entry which is preliminary data.</text>
</comment>
<feature type="compositionally biased region" description="Polar residues" evidence="1">
    <location>
        <begin position="140"/>
        <end position="156"/>
    </location>
</feature>
<evidence type="ECO:0000313" key="2">
    <source>
        <dbReference type="EMBL" id="KAK8227521.1"/>
    </source>
</evidence>
<organism evidence="2 3">
    <name type="scientific">Phyllosticta capitalensis</name>
    <dbReference type="NCBI Taxonomy" id="121624"/>
    <lineage>
        <taxon>Eukaryota</taxon>
        <taxon>Fungi</taxon>
        <taxon>Dikarya</taxon>
        <taxon>Ascomycota</taxon>
        <taxon>Pezizomycotina</taxon>
        <taxon>Dothideomycetes</taxon>
        <taxon>Dothideomycetes incertae sedis</taxon>
        <taxon>Botryosphaeriales</taxon>
        <taxon>Phyllostictaceae</taxon>
        <taxon>Phyllosticta</taxon>
    </lineage>
</organism>
<feature type="region of interest" description="Disordered" evidence="1">
    <location>
        <begin position="98"/>
        <end position="156"/>
    </location>
</feature>
<protein>
    <submittedName>
        <fullName evidence="2">Uncharacterized protein</fullName>
    </submittedName>
</protein>
<gene>
    <name evidence="2" type="ORF">HDK90DRAFT_62202</name>
</gene>
<dbReference type="EMBL" id="JBBWRZ010000010">
    <property type="protein sequence ID" value="KAK8227521.1"/>
    <property type="molecule type" value="Genomic_DNA"/>
</dbReference>
<name>A0ABR1YF01_9PEZI</name>
<accession>A0ABR1YF01</accession>
<reference evidence="2 3" key="1">
    <citation type="submission" date="2024-04" db="EMBL/GenBank/DDBJ databases">
        <title>Phyllosticta paracitricarpa is synonymous to the EU quarantine fungus P. citricarpa based on phylogenomic analyses.</title>
        <authorList>
            <consortium name="Lawrence Berkeley National Laboratory"/>
            <person name="Van Ingen-Buijs V.A."/>
            <person name="Van Westerhoven A.C."/>
            <person name="Haridas S."/>
            <person name="Skiadas P."/>
            <person name="Martin F."/>
            <person name="Groenewald J.Z."/>
            <person name="Crous P.W."/>
            <person name="Seidl M.F."/>
        </authorList>
    </citation>
    <scope>NUCLEOTIDE SEQUENCE [LARGE SCALE GENOMIC DNA]</scope>
    <source>
        <strain evidence="2 3">CBS 123374</strain>
    </source>
</reference>
<evidence type="ECO:0000256" key="1">
    <source>
        <dbReference type="SAM" id="MobiDB-lite"/>
    </source>
</evidence>
<keyword evidence="3" id="KW-1185">Reference proteome</keyword>
<proteinExistence type="predicted"/>
<feature type="compositionally biased region" description="Low complexity" evidence="1">
    <location>
        <begin position="233"/>
        <end position="246"/>
    </location>
</feature>